<evidence type="ECO:0000313" key="8">
    <source>
        <dbReference type="Proteomes" id="UP000006057"/>
    </source>
</evidence>
<evidence type="ECO:0000256" key="3">
    <source>
        <dbReference type="ARBA" id="ARBA00023004"/>
    </source>
</evidence>
<organism evidence="7 8">
    <name type="scientific">Mycolicibacterium chubuense (strain NBB4)</name>
    <name type="common">Mycobacterium chubuense</name>
    <dbReference type="NCBI Taxonomy" id="710421"/>
    <lineage>
        <taxon>Bacteria</taxon>
        <taxon>Bacillati</taxon>
        <taxon>Actinomycetota</taxon>
        <taxon>Actinomycetes</taxon>
        <taxon>Mycobacteriales</taxon>
        <taxon>Mycobacteriaceae</taxon>
        <taxon>Mycolicibacterium</taxon>
    </lineage>
</organism>
<evidence type="ECO:0000259" key="6">
    <source>
        <dbReference type="Pfam" id="PF08768"/>
    </source>
</evidence>
<feature type="binding site" evidence="5">
    <location>
        <position position="123"/>
    </location>
    <ligand>
        <name>heme b</name>
        <dbReference type="ChEBI" id="CHEBI:60344"/>
    </ligand>
</feature>
<dbReference type="SUPFAM" id="SSF50814">
    <property type="entry name" value="Lipocalins"/>
    <property type="match status" value="1"/>
</dbReference>
<feature type="domain" description="THAP4-like heme-binding" evidence="6">
    <location>
        <begin position="12"/>
        <end position="162"/>
    </location>
</feature>
<keyword evidence="8" id="KW-1185">Reference proteome</keyword>
<dbReference type="GO" id="GO:0020037">
    <property type="term" value="F:heme binding"/>
    <property type="evidence" value="ECO:0007669"/>
    <property type="project" value="UniProtKB-UniRule"/>
</dbReference>
<sequence>MAVPAAELHPDLAVLAPLLGTWAGEGTGEYPTIQPFGYTEEITFGHVGKPFLTYVQRTRAADDGRPLHSETGYLRAPSPDRVEWILAHPTGITEIQEGHVQADGDTLRMDLVSSEFGRAESAKEVMAVGRSIEVRGDTLTYTLRMAAVGQPLQHHLTAVLHRVTD</sequence>
<dbReference type="EC" id="5.99.-.-" evidence="5"/>
<dbReference type="PANTHER" id="PTHR15854:SF4">
    <property type="entry name" value="PEROXYNITRITE ISOMERASE THAP4"/>
    <property type="match status" value="1"/>
</dbReference>
<keyword evidence="4 5" id="KW-0413">Isomerase</keyword>
<dbReference type="InterPro" id="IPR014878">
    <property type="entry name" value="THAP4-like_heme-bd"/>
</dbReference>
<dbReference type="InterPro" id="IPR022939">
    <property type="entry name" value="Nb(III)_bact/plant"/>
</dbReference>
<dbReference type="HAMAP" id="MF_01297">
    <property type="entry name" value="nitrobindin"/>
    <property type="match status" value="1"/>
</dbReference>
<accession>I4BD33</accession>
<proteinExistence type="inferred from homology"/>
<dbReference type="OrthoDB" id="4804006at2"/>
<dbReference type="Pfam" id="PF08768">
    <property type="entry name" value="THAP4_heme-bd"/>
    <property type="match status" value="1"/>
</dbReference>
<feature type="binding site" evidence="5">
    <location>
        <position position="32"/>
    </location>
    <ligand>
        <name>heme b</name>
        <dbReference type="ChEBI" id="CHEBI:60344"/>
    </ligand>
</feature>
<dbReference type="EMBL" id="CP003053">
    <property type="protein sequence ID" value="AFM15190.1"/>
    <property type="molecule type" value="Genomic_DNA"/>
</dbReference>
<comment type="cofactor">
    <cofactor evidence="5">
        <name>heme b</name>
        <dbReference type="ChEBI" id="CHEBI:60344"/>
    </cofactor>
    <text evidence="5">Binds 1 heme b group per subunit, that coordinates a highly solvent-exposed Fe(III) atom.</text>
</comment>
<keyword evidence="3 5" id="KW-0408">Iron</keyword>
<dbReference type="InterPro" id="IPR012674">
    <property type="entry name" value="Calycin"/>
</dbReference>
<dbReference type="PANTHER" id="PTHR15854">
    <property type="entry name" value="THAP4 PROTEIN"/>
    <property type="match status" value="1"/>
</dbReference>
<evidence type="ECO:0000313" key="7">
    <source>
        <dbReference type="EMBL" id="AFM15190.1"/>
    </source>
</evidence>
<dbReference type="InterPro" id="IPR045165">
    <property type="entry name" value="Nitrobindin"/>
</dbReference>
<comment type="domain">
    <text evidence="5">Forms a 10-stranded antiparallel beta-barrel structure able to accommodate a hydrophobic ligand in its interior. In fact, this fold hosts the heme group, which is located in a wide surface cleft.</text>
</comment>
<dbReference type="CDD" id="cd07828">
    <property type="entry name" value="lipocalin_heme-bd-THAP4-like"/>
    <property type="match status" value="1"/>
</dbReference>
<keyword evidence="2 5" id="KW-0479">Metal-binding</keyword>
<name>I4BD33_MYCCN</name>
<evidence type="ECO:0000256" key="2">
    <source>
        <dbReference type="ARBA" id="ARBA00022723"/>
    </source>
</evidence>
<comment type="similarity">
    <text evidence="5">Belongs to the nitrobindin family.</text>
</comment>
<comment type="function">
    <text evidence="5">Heme-binding protein able to scavenge peroxynitrite and to protect free L-tyrosine against peroxynitrite-mediated nitration, by acting as a peroxynitrite isomerase that converts peroxynitrite to nitrate. Therefore, this protein likely plays a role in peroxynitrite sensing and in the detoxification of reactive nitrogen and oxygen species (RNS and ROS, respectively). Is able to bind nitric oxide (NO) in vitro, but may act as a sensor of peroxynitrite levels in vivo.</text>
</comment>
<dbReference type="Gene3D" id="2.40.128.20">
    <property type="match status" value="1"/>
</dbReference>
<keyword evidence="1 5" id="KW-0349">Heme</keyword>
<dbReference type="GO" id="GO:0062213">
    <property type="term" value="F:peroxynitrite isomerase activity"/>
    <property type="evidence" value="ECO:0007669"/>
    <property type="project" value="UniProtKB-UniRule"/>
</dbReference>
<dbReference type="HOGENOM" id="CLU_085483_0_0_11"/>
<dbReference type="RefSeq" id="WP_014813682.1">
    <property type="nucleotide sequence ID" value="NC_018027.1"/>
</dbReference>
<dbReference type="GO" id="GO:0046872">
    <property type="term" value="F:metal ion binding"/>
    <property type="evidence" value="ECO:0007669"/>
    <property type="project" value="UniProtKB-KW"/>
</dbReference>
<feature type="binding site" description="axial binding residue" evidence="5">
    <location>
        <position position="155"/>
    </location>
    <ligand>
        <name>heme b</name>
        <dbReference type="ChEBI" id="CHEBI:60344"/>
    </ligand>
    <ligandPart>
        <name>Fe</name>
        <dbReference type="ChEBI" id="CHEBI:18248"/>
    </ligandPart>
</feature>
<dbReference type="InterPro" id="IPR054873">
    <property type="entry name" value="PeroxynitIsom"/>
</dbReference>
<evidence type="ECO:0000256" key="4">
    <source>
        <dbReference type="ARBA" id="ARBA00023235"/>
    </source>
</evidence>
<evidence type="ECO:0000256" key="1">
    <source>
        <dbReference type="ARBA" id="ARBA00022617"/>
    </source>
</evidence>
<dbReference type="PATRIC" id="fig|710421.3.peg.359"/>
<comment type="pathway">
    <text evidence="5">Nitrogen metabolism.</text>
</comment>
<dbReference type="Proteomes" id="UP000006057">
    <property type="component" value="Chromosome"/>
</dbReference>
<feature type="short sequence motif" description="GXWXGXG" evidence="5">
    <location>
        <begin position="20"/>
        <end position="26"/>
    </location>
</feature>
<evidence type="ECO:0000256" key="5">
    <source>
        <dbReference type="HAMAP-Rule" id="MF_01297"/>
    </source>
</evidence>
<comment type="catalytic activity">
    <reaction evidence="5">
        <text>peroxynitrite = nitrate</text>
        <dbReference type="Rhea" id="RHEA:63116"/>
        <dbReference type="ChEBI" id="CHEBI:17632"/>
        <dbReference type="ChEBI" id="CHEBI:25941"/>
    </reaction>
</comment>
<dbReference type="eggNOG" id="COG4044">
    <property type="taxonomic scope" value="Bacteria"/>
</dbReference>
<dbReference type="AlphaFoldDB" id="I4BD33"/>
<protein>
    <recommendedName>
        <fullName evidence="5">Peroxynitrite isomerase</fullName>
        <ecNumber evidence="5">5.99.-.-</ecNumber>
    </recommendedName>
    <alternativeName>
        <fullName evidence="5">Ferric nitrobindin</fullName>
        <shortName evidence="5">Nb(III)</shortName>
    </alternativeName>
</protein>
<reference evidence="7 8" key="1">
    <citation type="submission" date="2012-06" db="EMBL/GenBank/DDBJ databases">
        <title>Complete sequence of chromosome of Mycobacterium chubuense NBB4.</title>
        <authorList>
            <consortium name="US DOE Joint Genome Institute"/>
            <person name="Lucas S."/>
            <person name="Han J."/>
            <person name="Lapidus A."/>
            <person name="Cheng J.-F."/>
            <person name="Goodwin L."/>
            <person name="Pitluck S."/>
            <person name="Peters L."/>
            <person name="Mikhailova N."/>
            <person name="Teshima H."/>
            <person name="Detter J.C."/>
            <person name="Han C."/>
            <person name="Tapia R."/>
            <person name="Land M."/>
            <person name="Hauser L."/>
            <person name="Kyrpides N."/>
            <person name="Ivanova N."/>
            <person name="Pagani I."/>
            <person name="Mattes T."/>
            <person name="Holmes A."/>
            <person name="Rutledge P."/>
            <person name="Paulsen I."/>
            <person name="Coleman N."/>
            <person name="Woyke T."/>
        </authorList>
    </citation>
    <scope>NUCLEOTIDE SEQUENCE [LARGE SCALE GENOMIC DNA]</scope>
    <source>
        <strain evidence="7 8">NBB4</strain>
    </source>
</reference>
<dbReference type="NCBIfam" id="NF045819">
    <property type="entry name" value="PeroxynitIsom"/>
    <property type="match status" value="1"/>
</dbReference>
<gene>
    <name evidence="7" type="ordered locus">Mycch_0367</name>
</gene>
<dbReference type="STRING" id="710421.Mycch_0367"/>
<dbReference type="KEGG" id="mcb:Mycch_0367"/>